<dbReference type="PANTHER" id="PTHR21340">
    <property type="entry name" value="DIADENOSINE 5,5-P1,P4-TETRAPHOSPHATE PYROPHOSPHOHYDROLASE MUTT"/>
    <property type="match status" value="1"/>
</dbReference>
<protein>
    <submittedName>
        <fullName evidence="4">Predicted NTP pyrophosphohydrolase, NUDIX family</fullName>
    </submittedName>
</protein>
<dbReference type="InterPro" id="IPR051325">
    <property type="entry name" value="Nudix_hydrolase_domain"/>
</dbReference>
<dbReference type="PROSITE" id="PS00893">
    <property type="entry name" value="NUDIX_BOX"/>
    <property type="match status" value="1"/>
</dbReference>
<dbReference type="PANTHER" id="PTHR21340:SF7">
    <property type="entry name" value="NUDIX HYDROLASE DOMAIN-CONTAINING PROTEIN"/>
    <property type="match status" value="1"/>
</dbReference>
<evidence type="ECO:0000256" key="1">
    <source>
        <dbReference type="ARBA" id="ARBA00001946"/>
    </source>
</evidence>
<dbReference type="GO" id="GO:0006167">
    <property type="term" value="P:AMP biosynthetic process"/>
    <property type="evidence" value="ECO:0007669"/>
    <property type="project" value="TreeGrafter"/>
</dbReference>
<keyword evidence="2 4" id="KW-0378">Hydrolase</keyword>
<dbReference type="InterPro" id="IPR020084">
    <property type="entry name" value="NUDIX_hydrolase_CS"/>
</dbReference>
<dbReference type="AlphaFoldDB" id="A0A1G5PCG8"/>
<dbReference type="Proteomes" id="UP000199347">
    <property type="component" value="Unassembled WGS sequence"/>
</dbReference>
<evidence type="ECO:0000313" key="5">
    <source>
        <dbReference type="Proteomes" id="UP000199347"/>
    </source>
</evidence>
<dbReference type="Pfam" id="PF00293">
    <property type="entry name" value="NUDIX"/>
    <property type="match status" value="1"/>
</dbReference>
<dbReference type="EMBL" id="FMVW01000018">
    <property type="protein sequence ID" value="SCZ46700.1"/>
    <property type="molecule type" value="Genomic_DNA"/>
</dbReference>
<accession>A0A1G5PCG8</accession>
<gene>
    <name evidence="4" type="ORF">SAMN03080610_03714</name>
</gene>
<feature type="domain" description="Nudix hydrolase" evidence="3">
    <location>
        <begin position="1"/>
        <end position="141"/>
    </location>
</feature>
<dbReference type="Gene3D" id="3.90.79.10">
    <property type="entry name" value="Nucleoside Triphosphate Pyrophosphohydrolase"/>
    <property type="match status" value="1"/>
</dbReference>
<name>A0A1G5PCG8_AFIMA</name>
<dbReference type="InterPro" id="IPR000086">
    <property type="entry name" value="NUDIX_hydrolase_dom"/>
</dbReference>
<evidence type="ECO:0000256" key="2">
    <source>
        <dbReference type="ARBA" id="ARBA00022801"/>
    </source>
</evidence>
<comment type="cofactor">
    <cofactor evidence="1">
        <name>Mg(2+)</name>
        <dbReference type="ChEBI" id="CHEBI:18420"/>
    </cofactor>
</comment>
<dbReference type="SUPFAM" id="SSF55811">
    <property type="entry name" value="Nudix"/>
    <property type="match status" value="1"/>
</dbReference>
<organism evidence="4 5">
    <name type="scientific">Afifella marina DSM 2698</name>
    <dbReference type="NCBI Taxonomy" id="1120955"/>
    <lineage>
        <taxon>Bacteria</taxon>
        <taxon>Pseudomonadati</taxon>
        <taxon>Pseudomonadota</taxon>
        <taxon>Alphaproteobacteria</taxon>
        <taxon>Hyphomicrobiales</taxon>
        <taxon>Afifellaceae</taxon>
        <taxon>Afifella</taxon>
    </lineage>
</organism>
<dbReference type="CDD" id="cd04662">
    <property type="entry name" value="NUDIX_Hydrolase"/>
    <property type="match status" value="1"/>
</dbReference>
<keyword evidence="5" id="KW-1185">Reference proteome</keyword>
<proteinExistence type="predicted"/>
<dbReference type="STRING" id="1120955.SAMN03080610_03714"/>
<dbReference type="InterPro" id="IPR015797">
    <property type="entry name" value="NUDIX_hydrolase-like_dom_sf"/>
</dbReference>
<dbReference type="PROSITE" id="PS51462">
    <property type="entry name" value="NUDIX"/>
    <property type="match status" value="1"/>
</dbReference>
<sequence>MFRRRSSGPEVLLVHPGGPFWAKKDDGAWSIPKGLREEGEAAEVAARREFYEETGCVPDGDLIRLGEFRQAGGKRIEVFALEGDFDLGAFKSNVFEMEWPPHSGGRRTFPEVDRAGWFSLEEARTKILKSQQPILTTLDEVI</sequence>
<evidence type="ECO:0000313" key="4">
    <source>
        <dbReference type="EMBL" id="SCZ46700.1"/>
    </source>
</evidence>
<dbReference type="GO" id="GO:0004081">
    <property type="term" value="F:bis(5'-nucleosyl)-tetraphosphatase (asymmetrical) activity"/>
    <property type="evidence" value="ECO:0007669"/>
    <property type="project" value="TreeGrafter"/>
</dbReference>
<dbReference type="GO" id="GO:0006754">
    <property type="term" value="P:ATP biosynthetic process"/>
    <property type="evidence" value="ECO:0007669"/>
    <property type="project" value="TreeGrafter"/>
</dbReference>
<reference evidence="4 5" key="1">
    <citation type="submission" date="2016-10" db="EMBL/GenBank/DDBJ databases">
        <authorList>
            <person name="de Groot N.N."/>
        </authorList>
    </citation>
    <scope>NUCLEOTIDE SEQUENCE [LARGE SCALE GENOMIC DNA]</scope>
    <source>
        <strain evidence="4 5">DSM 2698</strain>
    </source>
</reference>
<evidence type="ECO:0000259" key="3">
    <source>
        <dbReference type="PROSITE" id="PS51462"/>
    </source>
</evidence>